<evidence type="ECO:0000313" key="5">
    <source>
        <dbReference type="Proteomes" id="UP001176517"/>
    </source>
</evidence>
<dbReference type="InterPro" id="IPR013087">
    <property type="entry name" value="Znf_C2H2_type"/>
</dbReference>
<feature type="compositionally biased region" description="Polar residues" evidence="2">
    <location>
        <begin position="239"/>
        <end position="250"/>
    </location>
</feature>
<feature type="compositionally biased region" description="Basic and acidic residues" evidence="2">
    <location>
        <begin position="1274"/>
        <end position="1286"/>
    </location>
</feature>
<keyword evidence="5" id="KW-1185">Reference proteome</keyword>
<name>A0AAN6GRL8_9BASI</name>
<feature type="compositionally biased region" description="Polar residues" evidence="2">
    <location>
        <begin position="367"/>
        <end position="376"/>
    </location>
</feature>
<organism evidence="4 5">
    <name type="scientific">Tilletia horrida</name>
    <dbReference type="NCBI Taxonomy" id="155126"/>
    <lineage>
        <taxon>Eukaryota</taxon>
        <taxon>Fungi</taxon>
        <taxon>Dikarya</taxon>
        <taxon>Basidiomycota</taxon>
        <taxon>Ustilaginomycotina</taxon>
        <taxon>Exobasidiomycetes</taxon>
        <taxon>Tilletiales</taxon>
        <taxon>Tilletiaceae</taxon>
        <taxon>Tilletia</taxon>
    </lineage>
</organism>
<feature type="region of interest" description="Disordered" evidence="2">
    <location>
        <begin position="558"/>
        <end position="591"/>
    </location>
</feature>
<protein>
    <submittedName>
        <fullName evidence="4">Up in starvation</fullName>
    </submittedName>
</protein>
<feature type="compositionally biased region" description="Polar residues" evidence="2">
    <location>
        <begin position="1363"/>
        <end position="1381"/>
    </location>
</feature>
<feature type="region of interest" description="Disordered" evidence="2">
    <location>
        <begin position="1"/>
        <end position="33"/>
    </location>
</feature>
<comment type="caution">
    <text evidence="4">The sequence shown here is derived from an EMBL/GenBank/DDBJ whole genome shotgun (WGS) entry which is preliminary data.</text>
</comment>
<proteinExistence type="predicted"/>
<dbReference type="EMBL" id="JAPDMZ010000093">
    <property type="protein sequence ID" value="KAK0550409.1"/>
    <property type="molecule type" value="Genomic_DNA"/>
</dbReference>
<feature type="compositionally biased region" description="Basic and acidic residues" evidence="2">
    <location>
        <begin position="1175"/>
        <end position="1195"/>
    </location>
</feature>
<feature type="domain" description="C2H2-type" evidence="3">
    <location>
        <begin position="290"/>
        <end position="320"/>
    </location>
</feature>
<feature type="region of interest" description="Disordered" evidence="2">
    <location>
        <begin position="648"/>
        <end position="761"/>
    </location>
</feature>
<feature type="region of interest" description="Disordered" evidence="2">
    <location>
        <begin position="100"/>
        <end position="131"/>
    </location>
</feature>
<feature type="compositionally biased region" description="Polar residues" evidence="2">
    <location>
        <begin position="742"/>
        <end position="761"/>
    </location>
</feature>
<evidence type="ECO:0000313" key="4">
    <source>
        <dbReference type="EMBL" id="KAK0550409.1"/>
    </source>
</evidence>
<keyword evidence="1" id="KW-0862">Zinc</keyword>
<feature type="region of interest" description="Disordered" evidence="2">
    <location>
        <begin position="821"/>
        <end position="875"/>
    </location>
</feature>
<feature type="compositionally biased region" description="Polar residues" evidence="2">
    <location>
        <begin position="651"/>
        <end position="677"/>
    </location>
</feature>
<feature type="compositionally biased region" description="Polar residues" evidence="2">
    <location>
        <begin position="709"/>
        <end position="718"/>
    </location>
</feature>
<feature type="region of interest" description="Disordered" evidence="2">
    <location>
        <begin position="976"/>
        <end position="1015"/>
    </location>
</feature>
<evidence type="ECO:0000256" key="1">
    <source>
        <dbReference type="PROSITE-ProRule" id="PRU00042"/>
    </source>
</evidence>
<keyword evidence="1" id="KW-0479">Metal-binding</keyword>
<feature type="region of interest" description="Disordered" evidence="2">
    <location>
        <begin position="1054"/>
        <end position="1381"/>
    </location>
</feature>
<feature type="compositionally biased region" description="Basic and acidic residues" evidence="2">
    <location>
        <begin position="251"/>
        <end position="261"/>
    </location>
</feature>
<dbReference type="GO" id="GO:0008270">
    <property type="term" value="F:zinc ion binding"/>
    <property type="evidence" value="ECO:0007669"/>
    <property type="project" value="UniProtKB-KW"/>
</dbReference>
<feature type="compositionally biased region" description="Low complexity" evidence="2">
    <location>
        <begin position="853"/>
        <end position="874"/>
    </location>
</feature>
<dbReference type="PROSITE" id="PS50157">
    <property type="entry name" value="ZINC_FINGER_C2H2_2"/>
    <property type="match status" value="1"/>
</dbReference>
<dbReference type="Proteomes" id="UP001176517">
    <property type="component" value="Unassembled WGS sequence"/>
</dbReference>
<evidence type="ECO:0000259" key="3">
    <source>
        <dbReference type="PROSITE" id="PS50157"/>
    </source>
</evidence>
<feature type="compositionally biased region" description="Polar residues" evidence="2">
    <location>
        <begin position="100"/>
        <end position="123"/>
    </location>
</feature>
<keyword evidence="1" id="KW-0863">Zinc-finger</keyword>
<feature type="compositionally biased region" description="Low complexity" evidence="2">
    <location>
        <begin position="1054"/>
        <end position="1074"/>
    </location>
</feature>
<feature type="region of interest" description="Disordered" evidence="2">
    <location>
        <begin position="339"/>
        <end position="417"/>
    </location>
</feature>
<feature type="compositionally biased region" description="Polar residues" evidence="2">
    <location>
        <begin position="1"/>
        <end position="18"/>
    </location>
</feature>
<feature type="compositionally biased region" description="Basic and acidic residues" evidence="2">
    <location>
        <begin position="348"/>
        <end position="362"/>
    </location>
</feature>
<sequence>MNGQHHQQQYPTNPSGSMAQMPHEHGHAAALGPNPAFYPAVPLSAGQQAAVMGSPAVGHSHSQSTQHLHMPSYSLTQGQDTAYQHPGTSHQIHAREYSTSSFQHNGPTVPGTDSSATIYQAQPSPHPMATQHHLYPHLQSISSNAYMGTASQPTQTGQMSFLMGQAAASASSHSFRAAPLSRYDSAREQPSSMPGVSTGAADSGPTGDTISVKRERASSNASALLKNATASARRDRNAAQLTSGSGSSPEDANKLSPDGERGALTGGASSRTKGGIDKKTGDGMTTITIFQCRGFEGCNMTFSRSEHLARHVRNEAMMQELVVLHANLAASAAQMQHAHMQVSNKTVTADEREAKEAGERRQGGLRSETQPGSELTSIDAGQALQPPAGPDAATRRGRNGYSQHAGSTAPVAPGSSVLSQEYNNRDFSRQSFHPLGGPLGLSHQQHNLQSSAYPSDTGIAYRERYQGHHTQDSDVTGRSGLLRASPTLSAVSGTPNMAYVGLSYHPEMQTTGQNGDANSAPLQKRPIPSADAMSQMISSGIAAPSTPAVDMFGYQAPASHASSRNPVSMPPPGQQHHYGYSGPSYTSAQTTAEPLTARTAAPAPGNAEVSHATGTVSHTGADAVQAGGPHAKSDTSLTISDASTRVAVPAQQPSAVQNVSTGNTALGSDTRNMTPSGATAPLVNSSTYTGGSGSGPAGTDNLSNRRESNFSSMSSYQTFPGPGGWSSASTLRNGSFGDPLSGASNVGTAGTGQSTGPETTELAQHATQVPFDDYQPFQLLGGVGDGFDAYGLGPGFVRERSKSQSHGPAYQGGLLSAIQMRASNDGNNPFGFGDDRRASRALTPELPGSSRGRPVSASGRPASSRSRPASSRQSFGVTGAVVPFGQRPSSSAGLMGFLGLPPSGDFSLLGSAGGSAPGVSDIPSIEEHLAATSESVSGSRQGRPFTPSVVRHAVQSSDGRSGSVFGGLGSRIRTGSKDFSASGIGPLGERRSSRPSFSIDSIGRRPTTGSSAFDPLKLLGGIGSFPPGSASGRTGSRASNAGGGLSIFPSAFSMERSRPSSSSGPMSSAGLVSSTSALNGAGQSTRVPGLAHRLNTAGSDLRTSPPTASPFMFQPPAAPQDAAQVSNNLPPLNGARPPSSSRRFLGSMGSLFSAPPTADTGMNAVIPPLRLSGKRPADSDKISGSTDKEDADRHAPRLRTRSPGEPPRKGETPTRPKAAAVNTESEDDARLLLTLSSRGSIGDGTSAPAKPFGSTDASFRPARRVGDDPEADTDDRRVSISSEKRLSIASLLGPEGPELGSRPNTASAVPQHEVRQVSNHKSATDGKGSGSTSAPASAVEPKAPAGFASVPHSNPDADVSPKTIPSTATSMPTAAKSSSLT</sequence>
<feature type="region of interest" description="Disordered" evidence="2">
    <location>
        <begin position="179"/>
        <end position="282"/>
    </location>
</feature>
<feature type="compositionally biased region" description="Polar residues" evidence="2">
    <location>
        <begin position="1096"/>
        <end position="1106"/>
    </location>
</feature>
<evidence type="ECO:0000256" key="2">
    <source>
        <dbReference type="SAM" id="MobiDB-lite"/>
    </source>
</evidence>
<feature type="compositionally biased region" description="Low complexity" evidence="2">
    <location>
        <begin position="218"/>
        <end position="231"/>
    </location>
</feature>
<reference evidence="4" key="1">
    <citation type="journal article" date="2023" name="PhytoFront">
        <title>Draft Genome Resources of Seven Strains of Tilletia horrida, Causal Agent of Kernel Smut of Rice.</title>
        <authorList>
            <person name="Khanal S."/>
            <person name="Antony Babu S."/>
            <person name="Zhou X.G."/>
        </authorList>
    </citation>
    <scope>NUCLEOTIDE SEQUENCE</scope>
    <source>
        <strain evidence="4">TX6</strain>
    </source>
</reference>
<accession>A0AAN6GRL8</accession>
<feature type="compositionally biased region" description="Polar residues" evidence="2">
    <location>
        <begin position="1075"/>
        <end position="1086"/>
    </location>
</feature>
<gene>
    <name evidence="4" type="primary">USV1_1</name>
    <name evidence="4" type="ORF">OC846_003676</name>
</gene>